<dbReference type="PANTHER" id="PTHR15414">
    <property type="entry name" value="OS-9-RELATED"/>
    <property type="match status" value="1"/>
</dbReference>
<dbReference type="InterPro" id="IPR009011">
    <property type="entry name" value="Man6P_isomerase_rcpt-bd_dom_sf"/>
</dbReference>
<evidence type="ECO:0000313" key="8">
    <source>
        <dbReference type="Proteomes" id="UP000051952"/>
    </source>
</evidence>
<dbReference type="GO" id="GO:0030970">
    <property type="term" value="P:retrograde protein transport, ER to cytosol"/>
    <property type="evidence" value="ECO:0007669"/>
    <property type="project" value="TreeGrafter"/>
</dbReference>
<dbReference type="InterPro" id="IPR012913">
    <property type="entry name" value="OS9-like_dom"/>
</dbReference>
<protein>
    <submittedName>
        <fullName evidence="7">Glucosidase II beta subunit-like protein, putative</fullName>
    </submittedName>
</protein>
<dbReference type="Pfam" id="PF07915">
    <property type="entry name" value="PRKCSH"/>
    <property type="match status" value="1"/>
</dbReference>
<feature type="domain" description="MRH" evidence="6">
    <location>
        <begin position="86"/>
        <end position="242"/>
    </location>
</feature>
<keyword evidence="4" id="KW-1015">Disulfide bond</keyword>
<dbReference type="PANTHER" id="PTHR15414:SF0">
    <property type="entry name" value="ENDOPLASMIC RETICULUM LECTIN 1"/>
    <property type="match status" value="1"/>
</dbReference>
<dbReference type="VEuPathDB" id="TriTrypDB:BSAL_51320"/>
<evidence type="ECO:0000256" key="5">
    <source>
        <dbReference type="SAM" id="MobiDB-lite"/>
    </source>
</evidence>
<keyword evidence="3" id="KW-0256">Endoplasmic reticulum</keyword>
<keyword evidence="8" id="KW-1185">Reference proteome</keyword>
<comment type="subcellular location">
    <subcellularLocation>
        <location evidence="1">Endoplasmic reticulum</location>
    </subcellularLocation>
</comment>
<reference evidence="8" key="1">
    <citation type="submission" date="2015-09" db="EMBL/GenBank/DDBJ databases">
        <authorList>
            <consortium name="Pathogen Informatics"/>
        </authorList>
    </citation>
    <scope>NUCLEOTIDE SEQUENCE [LARGE SCALE GENOMIC DNA]</scope>
    <source>
        <strain evidence="8">Lake Konstanz</strain>
    </source>
</reference>
<dbReference type="Gene3D" id="2.70.130.10">
    <property type="entry name" value="Mannose-6-phosphate receptor binding domain"/>
    <property type="match status" value="1"/>
</dbReference>
<dbReference type="GO" id="GO:0005788">
    <property type="term" value="C:endoplasmic reticulum lumen"/>
    <property type="evidence" value="ECO:0007669"/>
    <property type="project" value="TreeGrafter"/>
</dbReference>
<evidence type="ECO:0000256" key="4">
    <source>
        <dbReference type="ARBA" id="ARBA00023157"/>
    </source>
</evidence>
<gene>
    <name evidence="7" type="ORF">BSAL_51320</name>
</gene>
<dbReference type="InterPro" id="IPR045149">
    <property type="entry name" value="OS-9-like"/>
</dbReference>
<dbReference type="SUPFAM" id="SSF50911">
    <property type="entry name" value="Mannose 6-phosphate receptor domain"/>
    <property type="match status" value="1"/>
</dbReference>
<feature type="region of interest" description="Disordered" evidence="5">
    <location>
        <begin position="287"/>
        <end position="310"/>
    </location>
</feature>
<evidence type="ECO:0000256" key="3">
    <source>
        <dbReference type="ARBA" id="ARBA00022824"/>
    </source>
</evidence>
<name>A0A0S4INQ7_BODSA</name>
<dbReference type="InterPro" id="IPR044865">
    <property type="entry name" value="MRH_dom"/>
</dbReference>
<organism evidence="7 8">
    <name type="scientific">Bodo saltans</name>
    <name type="common">Flagellated protozoan</name>
    <dbReference type="NCBI Taxonomy" id="75058"/>
    <lineage>
        <taxon>Eukaryota</taxon>
        <taxon>Discoba</taxon>
        <taxon>Euglenozoa</taxon>
        <taxon>Kinetoplastea</taxon>
        <taxon>Metakinetoplastina</taxon>
        <taxon>Eubodonida</taxon>
        <taxon>Bodonidae</taxon>
        <taxon>Bodo</taxon>
    </lineage>
</organism>
<dbReference type="GO" id="GO:0030968">
    <property type="term" value="P:endoplasmic reticulum unfolded protein response"/>
    <property type="evidence" value="ECO:0007669"/>
    <property type="project" value="InterPro"/>
</dbReference>
<sequence length="344" mass="38331">MLLWFFWKYLVGKMSQHSNFRRMSHAAALLLFPIILVLFSAARCVSGAVCTAAESVVAQERPVAALTIPSIPVPGSDQPLPYIHVGGCLRFDSGWWSYEFCPGKFLRQFHKEQEAIASEFFLGFGPHALDGDEVDSQRLRYQDHLSTLKEQILRGGMERSVTKARTVKADRAHCRKAADGSESPDQVVVEYSGGTVCDVTKKPRRTSVIYVCDRKQPQILWNITEHNCVYTVFVVGRISCTMMNLALEPAISVKAPVRKFHTHSRQSDVRRHPSARKLMDLADGVTAKPVSTNTPSTDLEAKADEGVSSESINQVDELSNVVPQPRDDNGEILSFEDNMIFSCV</sequence>
<evidence type="ECO:0000256" key="2">
    <source>
        <dbReference type="ARBA" id="ARBA00022729"/>
    </source>
</evidence>
<evidence type="ECO:0000259" key="6">
    <source>
        <dbReference type="PROSITE" id="PS51914"/>
    </source>
</evidence>
<dbReference type="PROSITE" id="PS51914">
    <property type="entry name" value="MRH"/>
    <property type="match status" value="1"/>
</dbReference>
<dbReference type="OrthoDB" id="239053at2759"/>
<dbReference type="AlphaFoldDB" id="A0A0S4INQ7"/>
<dbReference type="Proteomes" id="UP000051952">
    <property type="component" value="Unassembled WGS sequence"/>
</dbReference>
<dbReference type="EMBL" id="CYKH01000060">
    <property type="protein sequence ID" value="CUE67198.1"/>
    <property type="molecule type" value="Genomic_DNA"/>
</dbReference>
<evidence type="ECO:0000313" key="7">
    <source>
        <dbReference type="EMBL" id="CUE67198.1"/>
    </source>
</evidence>
<accession>A0A0S4INQ7</accession>
<evidence type="ECO:0000256" key="1">
    <source>
        <dbReference type="ARBA" id="ARBA00004240"/>
    </source>
</evidence>
<keyword evidence="2" id="KW-0732">Signal</keyword>
<proteinExistence type="predicted"/>